<dbReference type="Pfam" id="PF02397">
    <property type="entry name" value="Bac_transf"/>
    <property type="match status" value="1"/>
</dbReference>
<comment type="caution">
    <text evidence="4">The sequence shown here is derived from an EMBL/GenBank/DDBJ whole genome shotgun (WGS) entry which is preliminary data.</text>
</comment>
<accession>A0A5C7AB69</accession>
<evidence type="ECO:0000256" key="2">
    <source>
        <dbReference type="SAM" id="Phobius"/>
    </source>
</evidence>
<dbReference type="PANTHER" id="PTHR30576">
    <property type="entry name" value="COLANIC BIOSYNTHESIS UDP-GLUCOSE LIPID CARRIER TRANSFERASE"/>
    <property type="match status" value="1"/>
</dbReference>
<dbReference type="AlphaFoldDB" id="A0A5C7AB69"/>
<dbReference type="RefSeq" id="WP_147222237.1">
    <property type="nucleotide sequence ID" value="NZ_CAJGYY010000001.1"/>
</dbReference>
<organism evidence="4 5">
    <name type="scientific">Psychrobacter frigidicola</name>
    <dbReference type="NCBI Taxonomy" id="45611"/>
    <lineage>
        <taxon>Bacteria</taxon>
        <taxon>Pseudomonadati</taxon>
        <taxon>Pseudomonadota</taxon>
        <taxon>Gammaproteobacteria</taxon>
        <taxon>Moraxellales</taxon>
        <taxon>Moraxellaceae</taxon>
        <taxon>Psychrobacter</taxon>
    </lineage>
</organism>
<evidence type="ECO:0000256" key="1">
    <source>
        <dbReference type="ARBA" id="ARBA00006464"/>
    </source>
</evidence>
<dbReference type="PANTHER" id="PTHR30576:SF0">
    <property type="entry name" value="UNDECAPRENYL-PHOSPHATE N-ACETYLGALACTOSAMINYL 1-PHOSPHATE TRANSFERASE-RELATED"/>
    <property type="match status" value="1"/>
</dbReference>
<gene>
    <name evidence="4" type="ORF">ES754_03930</name>
</gene>
<dbReference type="OrthoDB" id="9808602at2"/>
<keyword evidence="2" id="KW-0472">Membrane</keyword>
<feature type="transmembrane region" description="Helical" evidence="2">
    <location>
        <begin position="102"/>
        <end position="122"/>
    </location>
</feature>
<evidence type="ECO:0000313" key="4">
    <source>
        <dbReference type="EMBL" id="TXD98103.1"/>
    </source>
</evidence>
<feature type="domain" description="Bacterial sugar transferase" evidence="3">
    <location>
        <begin position="230"/>
        <end position="409"/>
    </location>
</feature>
<dbReference type="GO" id="GO:0016780">
    <property type="term" value="F:phosphotransferase activity, for other substituted phosphate groups"/>
    <property type="evidence" value="ECO:0007669"/>
    <property type="project" value="TreeGrafter"/>
</dbReference>
<feature type="transmembrane region" description="Helical" evidence="2">
    <location>
        <begin position="77"/>
        <end position="96"/>
    </location>
</feature>
<dbReference type="InterPro" id="IPR003362">
    <property type="entry name" value="Bact_transf"/>
</dbReference>
<evidence type="ECO:0000313" key="5">
    <source>
        <dbReference type="Proteomes" id="UP000321903"/>
    </source>
</evidence>
<dbReference type="EMBL" id="VORZ01000001">
    <property type="protein sequence ID" value="TXD98103.1"/>
    <property type="molecule type" value="Genomic_DNA"/>
</dbReference>
<feature type="transmembrane region" description="Helical" evidence="2">
    <location>
        <begin position="235"/>
        <end position="256"/>
    </location>
</feature>
<feature type="transmembrane region" description="Helical" evidence="2">
    <location>
        <begin position="44"/>
        <end position="65"/>
    </location>
</feature>
<comment type="similarity">
    <text evidence="1">Belongs to the bacterial sugar transferase family.</text>
</comment>
<reference evidence="4 5" key="1">
    <citation type="submission" date="2019-08" db="EMBL/GenBank/DDBJ databases">
        <title>Genome sequence of Psychrobacter frigidicola ACAM304 (type strain).</title>
        <authorList>
            <person name="Bowman J.P."/>
        </authorList>
    </citation>
    <scope>NUCLEOTIDE SEQUENCE [LARGE SCALE GENOMIC DNA]</scope>
    <source>
        <strain evidence="4 5">ACAM 304</strain>
    </source>
</reference>
<dbReference type="Proteomes" id="UP000321903">
    <property type="component" value="Unassembled WGS sequence"/>
</dbReference>
<keyword evidence="2" id="KW-1133">Transmembrane helix</keyword>
<keyword evidence="2" id="KW-0812">Transmembrane</keyword>
<evidence type="ECO:0000259" key="3">
    <source>
        <dbReference type="Pfam" id="PF02397"/>
    </source>
</evidence>
<proteinExistence type="inferred from homology"/>
<name>A0A5C7AB69_9GAMM</name>
<keyword evidence="4" id="KW-0808">Transferase</keyword>
<protein>
    <submittedName>
        <fullName evidence="4">Sugar transferase</fullName>
    </submittedName>
</protein>
<sequence>MFNKKILAYLRFLPVQLFFGLLLCTWIPYLFFDWDYLTQGFDKASTFNILISATLTLLTLFTLNLIRQFPGINSTSYILPVFLFWFIIIFALAELTHFPFSFIYYCLSSVCLLSYLFIVNIINRRYEVQTLAYIPVGRALNMPEQVPSADWLKLDTTNLDQYVNGIVTDLHSYDLTADWQEFIANKTLQGIPVYHHRNIRESLTGRVRINHMYENELGSLLPCENYMLIKYCLDILIILLLLPFTLIIFLLTAIAIKREDGGKVFYVQSRVGYRGEIIKVYKFRSMREASKEVLTVDNDDRITKVGKFIRKTRVDELPQFLNVIKGEMSLIGPRAEFIDFAVKLEQQVPFFNYRHIVKPGISGWAQVNQGYATGAEETQLKIEYDFYYIKHISFTLDLLIFFRTIHTTLTGFGAR</sequence>
<keyword evidence="5" id="KW-1185">Reference proteome</keyword>
<feature type="transmembrane region" description="Helical" evidence="2">
    <location>
        <begin position="12"/>
        <end position="32"/>
    </location>
</feature>